<gene>
    <name evidence="4" type="primary">rfbD</name>
    <name evidence="4" type="ORF">COV60_00395</name>
</gene>
<keyword evidence="2" id="KW-0560">Oxidoreductase</keyword>
<evidence type="ECO:0000259" key="3">
    <source>
        <dbReference type="Pfam" id="PF04321"/>
    </source>
</evidence>
<reference evidence="4 5" key="1">
    <citation type="submission" date="2017-09" db="EMBL/GenBank/DDBJ databases">
        <title>Depth-based differentiation of microbial function through sediment-hosted aquifers and enrichment of novel symbionts in the deep terrestrial subsurface.</title>
        <authorList>
            <person name="Probst A.J."/>
            <person name="Ladd B."/>
            <person name="Jarett J.K."/>
            <person name="Geller-Mcgrath D.E."/>
            <person name="Sieber C.M."/>
            <person name="Emerson J.B."/>
            <person name="Anantharaman K."/>
            <person name="Thomas B.C."/>
            <person name="Malmstrom R."/>
            <person name="Stieglmeier M."/>
            <person name="Klingl A."/>
            <person name="Woyke T."/>
            <person name="Ryan C.M."/>
            <person name="Banfield J.F."/>
        </authorList>
    </citation>
    <scope>NUCLEOTIDE SEQUENCE [LARGE SCALE GENOMIC DNA]</scope>
    <source>
        <strain evidence="4">CG11_big_fil_rev_8_21_14_0_20_43_7</strain>
    </source>
</reference>
<comment type="similarity">
    <text evidence="1 2">Belongs to the dTDP-4-dehydrorhamnose reductase family.</text>
</comment>
<dbReference type="UniPathway" id="UPA00124"/>
<dbReference type="EMBL" id="PCWM01000009">
    <property type="protein sequence ID" value="PIR03421.1"/>
    <property type="molecule type" value="Genomic_DNA"/>
</dbReference>
<dbReference type="InterPro" id="IPR036291">
    <property type="entry name" value="NAD(P)-bd_dom_sf"/>
</dbReference>
<accession>A0A2H0N3G7</accession>
<protein>
    <recommendedName>
        <fullName evidence="2">dTDP-4-dehydrorhamnose reductase</fullName>
        <ecNumber evidence="2">1.1.1.133</ecNumber>
    </recommendedName>
</protein>
<dbReference type="CDD" id="cd05254">
    <property type="entry name" value="dTDP_HR_like_SDR_e"/>
    <property type="match status" value="1"/>
</dbReference>
<comment type="pathway">
    <text evidence="2">Carbohydrate biosynthesis; dTDP-L-rhamnose biosynthesis.</text>
</comment>
<dbReference type="GO" id="GO:0008831">
    <property type="term" value="F:dTDP-4-dehydrorhamnose reductase activity"/>
    <property type="evidence" value="ECO:0007669"/>
    <property type="project" value="UniProtKB-EC"/>
</dbReference>
<dbReference type="GO" id="GO:0019305">
    <property type="term" value="P:dTDP-rhamnose biosynthetic process"/>
    <property type="evidence" value="ECO:0007669"/>
    <property type="project" value="UniProtKB-UniPathway"/>
</dbReference>
<dbReference type="AlphaFoldDB" id="A0A2H0N3G7"/>
<dbReference type="Gene3D" id="3.90.25.10">
    <property type="entry name" value="UDP-galactose 4-epimerase, domain 1"/>
    <property type="match status" value="1"/>
</dbReference>
<evidence type="ECO:0000313" key="4">
    <source>
        <dbReference type="EMBL" id="PIR03421.1"/>
    </source>
</evidence>
<dbReference type="Proteomes" id="UP000229782">
    <property type="component" value="Unassembled WGS sequence"/>
</dbReference>
<name>A0A2H0N3G7_9BACT</name>
<dbReference type="PANTHER" id="PTHR10491:SF4">
    <property type="entry name" value="METHIONINE ADENOSYLTRANSFERASE 2 SUBUNIT BETA"/>
    <property type="match status" value="1"/>
</dbReference>
<dbReference type="NCBIfam" id="TIGR01214">
    <property type="entry name" value="rmlD"/>
    <property type="match status" value="1"/>
</dbReference>
<evidence type="ECO:0000313" key="5">
    <source>
        <dbReference type="Proteomes" id="UP000229782"/>
    </source>
</evidence>
<dbReference type="GO" id="GO:0005829">
    <property type="term" value="C:cytosol"/>
    <property type="evidence" value="ECO:0007669"/>
    <property type="project" value="TreeGrafter"/>
</dbReference>
<proteinExistence type="inferred from homology"/>
<keyword evidence="2" id="KW-0521">NADP</keyword>
<dbReference type="EC" id="1.1.1.133" evidence="2"/>
<dbReference type="PANTHER" id="PTHR10491">
    <property type="entry name" value="DTDP-4-DEHYDRORHAMNOSE REDUCTASE"/>
    <property type="match status" value="1"/>
</dbReference>
<dbReference type="Pfam" id="PF04321">
    <property type="entry name" value="RmlD_sub_bind"/>
    <property type="match status" value="1"/>
</dbReference>
<comment type="function">
    <text evidence="2">Catalyzes the reduction of dTDP-6-deoxy-L-lyxo-4-hexulose to yield dTDP-L-rhamnose.</text>
</comment>
<dbReference type="InterPro" id="IPR005913">
    <property type="entry name" value="dTDP_dehydrorham_reduct"/>
</dbReference>
<feature type="domain" description="RmlD-like substrate binding" evidence="3">
    <location>
        <begin position="4"/>
        <end position="286"/>
    </location>
</feature>
<evidence type="ECO:0000256" key="1">
    <source>
        <dbReference type="ARBA" id="ARBA00010944"/>
    </source>
</evidence>
<dbReference type="SUPFAM" id="SSF51735">
    <property type="entry name" value="NAD(P)-binding Rossmann-fold domains"/>
    <property type="match status" value="1"/>
</dbReference>
<evidence type="ECO:0000256" key="2">
    <source>
        <dbReference type="RuleBase" id="RU364082"/>
    </source>
</evidence>
<dbReference type="Gene3D" id="3.40.50.720">
    <property type="entry name" value="NAD(P)-binding Rossmann-like Domain"/>
    <property type="match status" value="1"/>
</dbReference>
<comment type="caution">
    <text evidence="4">The sequence shown here is derived from an EMBL/GenBank/DDBJ whole genome shotgun (WGS) entry which is preliminary data.</text>
</comment>
<organism evidence="4 5">
    <name type="scientific">Candidatus Magasanikbacteria bacterium CG11_big_fil_rev_8_21_14_0_20_43_7</name>
    <dbReference type="NCBI Taxonomy" id="1974654"/>
    <lineage>
        <taxon>Bacteria</taxon>
        <taxon>Candidatus Magasanikiibacteriota</taxon>
    </lineage>
</organism>
<dbReference type="InterPro" id="IPR029903">
    <property type="entry name" value="RmlD-like-bd"/>
</dbReference>
<sequence>MNKKILILGAHGMLGGAMVHEFREHGYNVVSADRSDFDITNEEASRAFFDTTMPDIVLNTAAYNAVDDIGESEEAYERAMMINGAAPGQLTELCSRRNIIFVHYSSDYIFPGTKEAGYTEDEFVGTHVNKYGETKRLGEEQVQSHGEKYYMIRLSRLFGIPGVSEGSKKSFVDTIRWLATEGGKTELTVVDEEVSCPTYAPDIASFTRRIIEEEKPYGIYHGANDGACTWYEFAKEIFHILNLSVKVTPVSGNAYTRPAKRPSFSMLRNTKMPLQRGWQEALREYLLGTV</sequence>